<name>A0ABQ0IQA9_9ACTN</name>
<protein>
    <recommendedName>
        <fullName evidence="4">DUF2771 domain-containing protein</fullName>
    </recommendedName>
</protein>
<dbReference type="Pfam" id="PF10969">
    <property type="entry name" value="DUF2771"/>
    <property type="match status" value="1"/>
</dbReference>
<sequence>MISTGEKKALSIIAAVVVVFVVVVATSVFLLTRNSDKEHEPYLHIAVGSDLYTVEPARWCDLFLEKCAPAADQPQRPTPRVPVPVGETILLTVSAEIAESPWRLQTVYWVPGAGIDEDEDKFDAGTTHSVPLRSTPEKILVGITVLPPSGVFIGDNVTYDRGVLTADTSPADFQQIVD</sequence>
<evidence type="ECO:0000313" key="3">
    <source>
        <dbReference type="Proteomes" id="UP000035021"/>
    </source>
</evidence>
<dbReference type="EMBL" id="BAOQ01000041">
    <property type="protein sequence ID" value="GAC85748.1"/>
    <property type="molecule type" value="Genomic_DNA"/>
</dbReference>
<dbReference type="InterPro" id="IPR024495">
    <property type="entry name" value="DUF2771"/>
</dbReference>
<organism evidence="2 3">
    <name type="scientific">Gordonia paraffinivorans NBRC 108238</name>
    <dbReference type="NCBI Taxonomy" id="1223543"/>
    <lineage>
        <taxon>Bacteria</taxon>
        <taxon>Bacillati</taxon>
        <taxon>Actinomycetota</taxon>
        <taxon>Actinomycetes</taxon>
        <taxon>Mycobacteriales</taxon>
        <taxon>Gordoniaceae</taxon>
        <taxon>Gordonia</taxon>
    </lineage>
</organism>
<evidence type="ECO:0008006" key="4">
    <source>
        <dbReference type="Google" id="ProtNLM"/>
    </source>
</evidence>
<dbReference type="Proteomes" id="UP000035021">
    <property type="component" value="Unassembled WGS sequence"/>
</dbReference>
<keyword evidence="1" id="KW-0472">Membrane</keyword>
<proteinExistence type="predicted"/>
<comment type="caution">
    <text evidence="2">The sequence shown here is derived from an EMBL/GenBank/DDBJ whole genome shotgun (WGS) entry which is preliminary data.</text>
</comment>
<feature type="transmembrane region" description="Helical" evidence="1">
    <location>
        <begin position="12"/>
        <end position="31"/>
    </location>
</feature>
<accession>A0ABQ0IQA9</accession>
<keyword evidence="3" id="KW-1185">Reference proteome</keyword>
<evidence type="ECO:0000256" key="1">
    <source>
        <dbReference type="SAM" id="Phobius"/>
    </source>
</evidence>
<evidence type="ECO:0000313" key="2">
    <source>
        <dbReference type="EMBL" id="GAC85748.1"/>
    </source>
</evidence>
<reference evidence="2 3" key="1">
    <citation type="submission" date="2013-02" db="EMBL/GenBank/DDBJ databases">
        <title>Whole genome shotgun sequence of Gordonia paraffinivorans NBRC 108238.</title>
        <authorList>
            <person name="Isaki-Nakamura S."/>
            <person name="Hosoyama A."/>
            <person name="Tsuchikane K."/>
            <person name="Ando Y."/>
            <person name="Baba S."/>
            <person name="Ohji S."/>
            <person name="Hamada M."/>
            <person name="Tamura T."/>
            <person name="Yamazoe A."/>
            <person name="Yamazaki S."/>
            <person name="Fujita N."/>
        </authorList>
    </citation>
    <scope>NUCLEOTIDE SEQUENCE [LARGE SCALE GENOMIC DNA]</scope>
    <source>
        <strain evidence="2 3">NBRC 108238</strain>
    </source>
</reference>
<keyword evidence="1" id="KW-1133">Transmembrane helix</keyword>
<keyword evidence="1" id="KW-0812">Transmembrane</keyword>
<dbReference type="RefSeq" id="WP_006901997.1">
    <property type="nucleotide sequence ID" value="NZ_BAOQ01000041.1"/>
</dbReference>
<gene>
    <name evidence="2" type="ORF">GP2_041_00120</name>
</gene>